<accession>V4ULS6</accession>
<dbReference type="InterPro" id="IPR045274">
    <property type="entry name" value="WAK-like"/>
</dbReference>
<keyword evidence="3" id="KW-0472">Membrane</keyword>
<keyword evidence="5" id="KW-1185">Reference proteome</keyword>
<dbReference type="KEGG" id="cic:CICLE_v10027394mg"/>
<reference evidence="4 5" key="1">
    <citation type="submission" date="2013-10" db="EMBL/GenBank/DDBJ databases">
        <authorList>
            <consortium name="International Citrus Genome Consortium"/>
            <person name="Jenkins J."/>
            <person name="Schmutz J."/>
            <person name="Prochnik S."/>
            <person name="Rokhsar D."/>
            <person name="Gmitter F."/>
            <person name="Ollitrault P."/>
            <person name="Machado M."/>
            <person name="Talon M."/>
            <person name="Wincker P."/>
            <person name="Jaillon O."/>
            <person name="Morgante M."/>
        </authorList>
    </citation>
    <scope>NUCLEOTIDE SEQUENCE</scope>
    <source>
        <strain evidence="5">cv. Clemenules</strain>
    </source>
</reference>
<dbReference type="Gene3D" id="1.10.510.10">
    <property type="entry name" value="Transferase(Phosphotransferase) domain 1"/>
    <property type="match status" value="1"/>
</dbReference>
<keyword evidence="3" id="KW-0812">Transmembrane</keyword>
<dbReference type="STRING" id="85681.V4ULS6"/>
<keyword evidence="1" id="KW-0547">Nucleotide-binding</keyword>
<keyword evidence="2" id="KW-0067">ATP-binding</keyword>
<dbReference type="Gramene" id="ESR40349">
    <property type="protein sequence ID" value="ESR40349"/>
    <property type="gene ID" value="CICLE_v10027394mg"/>
</dbReference>
<dbReference type="GO" id="GO:0005524">
    <property type="term" value="F:ATP binding"/>
    <property type="evidence" value="ECO:0007669"/>
    <property type="project" value="UniProtKB-KW"/>
</dbReference>
<evidence type="ECO:0000256" key="2">
    <source>
        <dbReference type="ARBA" id="ARBA00022840"/>
    </source>
</evidence>
<name>V4ULS6_CITCL</name>
<dbReference type="GO" id="GO:0005886">
    <property type="term" value="C:plasma membrane"/>
    <property type="evidence" value="ECO:0007669"/>
    <property type="project" value="TreeGrafter"/>
</dbReference>
<dbReference type="InParanoid" id="V4ULS6"/>
<dbReference type="GO" id="GO:0007166">
    <property type="term" value="P:cell surface receptor signaling pathway"/>
    <property type="evidence" value="ECO:0007669"/>
    <property type="project" value="InterPro"/>
</dbReference>
<protein>
    <submittedName>
        <fullName evidence="4">Uncharacterized protein</fullName>
    </submittedName>
</protein>
<gene>
    <name evidence="4" type="ORF">CICLE_v10027394mg</name>
</gene>
<evidence type="ECO:0000313" key="4">
    <source>
        <dbReference type="EMBL" id="ESR40349.1"/>
    </source>
</evidence>
<dbReference type="PANTHER" id="PTHR27005:SF521">
    <property type="entry name" value="WALL-ASSOCIATED RECEPTOR KINASE-LIKE 6"/>
    <property type="match status" value="1"/>
</dbReference>
<dbReference type="eggNOG" id="ENOG502RMXX">
    <property type="taxonomic scope" value="Eukaryota"/>
</dbReference>
<feature type="transmembrane region" description="Helical" evidence="3">
    <location>
        <begin position="6"/>
        <end position="25"/>
    </location>
</feature>
<feature type="non-terminal residue" evidence="4">
    <location>
        <position position="1"/>
    </location>
</feature>
<organism evidence="4 5">
    <name type="scientific">Citrus clementina</name>
    <name type="common">Clementine</name>
    <name type="synonym">Citrus deliciosa x Citrus sinensis</name>
    <dbReference type="NCBI Taxonomy" id="85681"/>
    <lineage>
        <taxon>Eukaryota</taxon>
        <taxon>Viridiplantae</taxon>
        <taxon>Streptophyta</taxon>
        <taxon>Embryophyta</taxon>
        <taxon>Tracheophyta</taxon>
        <taxon>Spermatophyta</taxon>
        <taxon>Magnoliopsida</taxon>
        <taxon>eudicotyledons</taxon>
        <taxon>Gunneridae</taxon>
        <taxon>Pentapetalae</taxon>
        <taxon>rosids</taxon>
        <taxon>malvids</taxon>
        <taxon>Sapindales</taxon>
        <taxon>Rutaceae</taxon>
        <taxon>Aurantioideae</taxon>
        <taxon>Citrus</taxon>
    </lineage>
</organism>
<dbReference type="AlphaFoldDB" id="V4ULS6"/>
<dbReference type="GO" id="GO:0004674">
    <property type="term" value="F:protein serine/threonine kinase activity"/>
    <property type="evidence" value="ECO:0007669"/>
    <property type="project" value="TreeGrafter"/>
</dbReference>
<evidence type="ECO:0000313" key="5">
    <source>
        <dbReference type="Proteomes" id="UP000030687"/>
    </source>
</evidence>
<evidence type="ECO:0000256" key="3">
    <source>
        <dbReference type="SAM" id="Phobius"/>
    </source>
</evidence>
<dbReference type="InterPro" id="IPR011009">
    <property type="entry name" value="Kinase-like_dom_sf"/>
</dbReference>
<dbReference type="OMA" id="CKFMERK"/>
<dbReference type="EMBL" id="KI536925">
    <property type="protein sequence ID" value="ESR40349.1"/>
    <property type="molecule type" value="Genomic_DNA"/>
</dbReference>
<dbReference type="PANTHER" id="PTHR27005">
    <property type="entry name" value="WALL-ASSOCIATED RECEPTOR KINASE-LIKE 21"/>
    <property type="match status" value="1"/>
</dbReference>
<proteinExistence type="predicted"/>
<sequence>AIGCITGGLGMLLLVTKVLLLCKFMERKKEIKLKQKLFKRNGGGQWTVYKGMLVNGKIGKVNKLINEVVILSQINLETEVLLLVYEFISNGTVYQYINNQNEEFPIAWEMQLHIVVDSLADQTYMTTQVQGTFGYLDLQYFQSSPFTEKSNLLTKEKPICLTTYEENKSLTTYFLRAMKEDRLFEIFDGLVLKEGGKDEIVVVVKLKKRCLNLNEKKPTMR</sequence>
<keyword evidence="3" id="KW-1133">Transmembrane helix</keyword>
<dbReference type="SUPFAM" id="SSF56112">
    <property type="entry name" value="Protein kinase-like (PK-like)"/>
    <property type="match status" value="1"/>
</dbReference>
<dbReference type="Proteomes" id="UP000030687">
    <property type="component" value="Unassembled WGS sequence"/>
</dbReference>
<evidence type="ECO:0000256" key="1">
    <source>
        <dbReference type="ARBA" id="ARBA00022741"/>
    </source>
</evidence>